<dbReference type="Proteomes" id="UP001628156">
    <property type="component" value="Unassembled WGS sequence"/>
</dbReference>
<keyword evidence="2" id="KW-1185">Reference proteome</keyword>
<organism evidence="1 2">
    <name type="scientific">Entamoeba nuttalli</name>
    <dbReference type="NCBI Taxonomy" id="412467"/>
    <lineage>
        <taxon>Eukaryota</taxon>
        <taxon>Amoebozoa</taxon>
        <taxon>Evosea</taxon>
        <taxon>Archamoebae</taxon>
        <taxon>Mastigamoebida</taxon>
        <taxon>Entamoebidae</taxon>
        <taxon>Entamoeba</taxon>
    </lineage>
</organism>
<name>A0ABQ0DW67_9EUKA</name>
<comment type="caution">
    <text evidence="1">The sequence shown here is derived from an EMBL/GenBank/DDBJ whole genome shotgun (WGS) entry which is preliminary data.</text>
</comment>
<evidence type="ECO:0000313" key="1">
    <source>
        <dbReference type="EMBL" id="GAB1227084.1"/>
    </source>
</evidence>
<dbReference type="EMBL" id="BAAFRS010000318">
    <property type="protein sequence ID" value="GAB1227084.1"/>
    <property type="molecule type" value="Genomic_DNA"/>
</dbReference>
<evidence type="ECO:0000313" key="2">
    <source>
        <dbReference type="Proteomes" id="UP001628156"/>
    </source>
</evidence>
<proteinExistence type="predicted"/>
<sequence length="70" mass="7796">MSSVRELLMAAACIDLDPANLQVASSLLSQLVLLLLPSITNENEKRILKSVYWKLVWQINALTGWGKTIN</sequence>
<protein>
    <submittedName>
        <fullName evidence="1">Uncharacterized protein</fullName>
    </submittedName>
</protein>
<gene>
    <name evidence="1" type="ORF">ENUP19_0318G0004</name>
</gene>
<accession>A0ABQ0DW67</accession>
<reference evidence="1 2" key="1">
    <citation type="journal article" date="2019" name="PLoS Negl. Trop. Dis.">
        <title>Whole genome sequencing of Entamoeba nuttalli reveals mammalian host-related molecular signatures and a novel octapeptide-repeat surface protein.</title>
        <authorList>
            <person name="Tanaka M."/>
            <person name="Makiuchi T."/>
            <person name="Komiyama T."/>
            <person name="Shiina T."/>
            <person name="Osaki K."/>
            <person name="Tachibana H."/>
        </authorList>
    </citation>
    <scope>NUCLEOTIDE SEQUENCE [LARGE SCALE GENOMIC DNA]</scope>
    <source>
        <strain evidence="1 2">P19-061405</strain>
    </source>
</reference>